<dbReference type="EMBL" id="UAWB01000002">
    <property type="protein sequence ID" value="SQB27895.1"/>
    <property type="molecule type" value="Genomic_DNA"/>
</dbReference>
<evidence type="ECO:0000313" key="2">
    <source>
        <dbReference type="EMBL" id="SQB27895.1"/>
    </source>
</evidence>
<organism evidence="2 4">
    <name type="scientific">Chryseobacterium jejuense</name>
    <dbReference type="NCBI Taxonomy" id="445960"/>
    <lineage>
        <taxon>Bacteria</taxon>
        <taxon>Pseudomonadati</taxon>
        <taxon>Bacteroidota</taxon>
        <taxon>Flavobacteriia</taxon>
        <taxon>Flavobacteriales</taxon>
        <taxon>Weeksellaceae</taxon>
        <taxon>Chryseobacterium group</taxon>
        <taxon>Chryseobacterium</taxon>
    </lineage>
</organism>
<name>A0A2X2VW62_CHRJE</name>
<dbReference type="STRING" id="445960.SAMN05421542_2661"/>
<dbReference type="AlphaFoldDB" id="A0A2X2VW62"/>
<evidence type="ECO:0000313" key="4">
    <source>
        <dbReference type="Proteomes" id="UP000251670"/>
    </source>
</evidence>
<evidence type="ECO:0000313" key="3">
    <source>
        <dbReference type="Proteomes" id="UP000199426"/>
    </source>
</evidence>
<keyword evidence="3" id="KW-1185">Reference proteome</keyword>
<reference evidence="2 4" key="2">
    <citation type="submission" date="2018-06" db="EMBL/GenBank/DDBJ databases">
        <authorList>
            <consortium name="Pathogen Informatics"/>
            <person name="Doyle S."/>
        </authorList>
    </citation>
    <scope>NUCLEOTIDE SEQUENCE [LARGE SCALE GENOMIC DNA]</scope>
    <source>
        <strain evidence="2 4">NCTC13492</strain>
    </source>
</reference>
<sequence>MVAEKAKLEKKIVILNYYRIAKAVTCFINVLQTYDKINKENYI</sequence>
<gene>
    <name evidence="2" type="ORF">NCTC13492_01478</name>
    <name evidence="1" type="ORF">SAMN05421542_2661</name>
</gene>
<protein>
    <submittedName>
        <fullName evidence="2">Uncharacterized protein</fullName>
    </submittedName>
</protein>
<reference evidence="1 3" key="1">
    <citation type="submission" date="2016-10" db="EMBL/GenBank/DDBJ databases">
        <authorList>
            <person name="Varghese N."/>
            <person name="Submissions S."/>
        </authorList>
    </citation>
    <scope>NUCLEOTIDE SEQUENCE [LARGE SCALE GENOMIC DNA]</scope>
    <source>
        <strain evidence="1 3">DSM 19299</strain>
    </source>
</reference>
<accession>A0A2X2VW62</accession>
<dbReference type="Proteomes" id="UP000251670">
    <property type="component" value="Unassembled WGS sequence"/>
</dbReference>
<dbReference type="Proteomes" id="UP000199426">
    <property type="component" value="Unassembled WGS sequence"/>
</dbReference>
<evidence type="ECO:0000313" key="1">
    <source>
        <dbReference type="EMBL" id="SDJ10546.1"/>
    </source>
</evidence>
<dbReference type="EMBL" id="FNEG01000004">
    <property type="protein sequence ID" value="SDJ10546.1"/>
    <property type="molecule type" value="Genomic_DNA"/>
</dbReference>
<proteinExistence type="predicted"/>